<organism evidence="1 2">
    <name type="scientific">Bacillus paramycoides</name>
    <dbReference type="NCBI Taxonomy" id="2026194"/>
    <lineage>
        <taxon>Bacteria</taxon>
        <taxon>Bacillati</taxon>
        <taxon>Bacillota</taxon>
        <taxon>Bacilli</taxon>
        <taxon>Bacillales</taxon>
        <taxon>Bacillaceae</taxon>
        <taxon>Bacillus</taxon>
        <taxon>Bacillus cereus group</taxon>
    </lineage>
</organism>
<dbReference type="EMBL" id="JARMDB010000078">
    <property type="protein sequence ID" value="MED1569770.1"/>
    <property type="molecule type" value="Genomic_DNA"/>
</dbReference>
<dbReference type="Proteomes" id="UP001309448">
    <property type="component" value="Unassembled WGS sequence"/>
</dbReference>
<proteinExistence type="predicted"/>
<name>A0ABU6N3W6_9BACI</name>
<sequence length="51" mass="5686">MKVNVHIGNNIEALVKLLDLVGKPKAKAEIIKNIEKSYSKIVAKIEKEQAK</sequence>
<evidence type="ECO:0000313" key="1">
    <source>
        <dbReference type="EMBL" id="MED1569770.1"/>
    </source>
</evidence>
<evidence type="ECO:0008006" key="3">
    <source>
        <dbReference type="Google" id="ProtNLM"/>
    </source>
</evidence>
<comment type="caution">
    <text evidence="1">The sequence shown here is derived from an EMBL/GenBank/DDBJ whole genome shotgun (WGS) entry which is preliminary data.</text>
</comment>
<protein>
    <recommendedName>
        <fullName evidence="3">Phage protein</fullName>
    </recommendedName>
</protein>
<keyword evidence="2" id="KW-1185">Reference proteome</keyword>
<reference evidence="1 2" key="1">
    <citation type="submission" date="2023-03" db="EMBL/GenBank/DDBJ databases">
        <title>Bacillus Genome Sequencing.</title>
        <authorList>
            <person name="Dunlap C."/>
        </authorList>
    </citation>
    <scope>NUCLEOTIDE SEQUENCE [LARGE SCALE GENOMIC DNA]</scope>
    <source>
        <strain evidence="1 2">B-615</strain>
    </source>
</reference>
<dbReference type="RefSeq" id="WP_327922214.1">
    <property type="nucleotide sequence ID" value="NZ_JARMDB010000078.1"/>
</dbReference>
<gene>
    <name evidence="1" type="ORF">P4U88_29120</name>
</gene>
<accession>A0ABU6N3W6</accession>
<evidence type="ECO:0000313" key="2">
    <source>
        <dbReference type="Proteomes" id="UP001309448"/>
    </source>
</evidence>